<evidence type="ECO:0000313" key="1">
    <source>
        <dbReference type="EMBL" id="KAJ9066922.1"/>
    </source>
</evidence>
<gene>
    <name evidence="1" type="ORF">DSO57_1004998</name>
</gene>
<proteinExistence type="predicted"/>
<protein>
    <submittedName>
        <fullName evidence="1">Uncharacterized protein</fullName>
    </submittedName>
</protein>
<keyword evidence="2" id="KW-1185">Reference proteome</keyword>
<sequence length="210" mass="23660">MNKADKNNAFTPKPRGGVHPLIMLAVPTLMTLSLASVLHFHQFEYIHQTIPNLLSNFVPEGKIPLALLGLQYVFTYYFTAFLAVFSRASFCNEGYNNNYPRRDKNLLTGIAARMQGAHENTLEVFPAFASAVIVGTICEIPQEKLIYFSTCYNLARFGHTAVYACNVALPRSVLFHIGSMSTLLIYLFSVVNNFDIYFQQLCKHFLATPF</sequence>
<organism evidence="1 2">
    <name type="scientific">Entomophthora muscae</name>
    <dbReference type="NCBI Taxonomy" id="34485"/>
    <lineage>
        <taxon>Eukaryota</taxon>
        <taxon>Fungi</taxon>
        <taxon>Fungi incertae sedis</taxon>
        <taxon>Zoopagomycota</taxon>
        <taxon>Entomophthoromycotina</taxon>
        <taxon>Entomophthoromycetes</taxon>
        <taxon>Entomophthorales</taxon>
        <taxon>Entomophthoraceae</taxon>
        <taxon>Entomophthora</taxon>
    </lineage>
</organism>
<dbReference type="Proteomes" id="UP001165960">
    <property type="component" value="Unassembled WGS sequence"/>
</dbReference>
<evidence type="ECO:0000313" key="2">
    <source>
        <dbReference type="Proteomes" id="UP001165960"/>
    </source>
</evidence>
<name>A0ACC2SX28_9FUNG</name>
<comment type="caution">
    <text evidence="1">The sequence shown here is derived from an EMBL/GenBank/DDBJ whole genome shotgun (WGS) entry which is preliminary data.</text>
</comment>
<accession>A0ACC2SX28</accession>
<reference evidence="1" key="1">
    <citation type="submission" date="2022-04" db="EMBL/GenBank/DDBJ databases">
        <title>Genome of the entomopathogenic fungus Entomophthora muscae.</title>
        <authorList>
            <person name="Elya C."/>
            <person name="Lovett B.R."/>
            <person name="Lee E."/>
            <person name="Macias A.M."/>
            <person name="Hajek A.E."/>
            <person name="De Bivort B.L."/>
            <person name="Kasson M.T."/>
            <person name="De Fine Licht H.H."/>
            <person name="Stajich J.E."/>
        </authorList>
    </citation>
    <scope>NUCLEOTIDE SEQUENCE</scope>
    <source>
        <strain evidence="1">Berkeley</strain>
    </source>
</reference>
<dbReference type="EMBL" id="QTSX02004273">
    <property type="protein sequence ID" value="KAJ9066922.1"/>
    <property type="molecule type" value="Genomic_DNA"/>
</dbReference>